<accession>A4RWF5</accession>
<keyword evidence="6 7" id="KW-0472">Membrane</keyword>
<name>A4RWF5_OSTLU</name>
<dbReference type="Pfam" id="PF04145">
    <property type="entry name" value="Ctr"/>
    <property type="match status" value="1"/>
</dbReference>
<evidence type="ECO:0000256" key="2">
    <source>
        <dbReference type="ARBA" id="ARBA00006921"/>
    </source>
</evidence>
<evidence type="ECO:0000256" key="7">
    <source>
        <dbReference type="SAM" id="Phobius"/>
    </source>
</evidence>
<evidence type="ECO:0000256" key="6">
    <source>
        <dbReference type="ARBA" id="ARBA00023136"/>
    </source>
</evidence>
<dbReference type="RefSeq" id="XP_001417322.1">
    <property type="nucleotide sequence ID" value="XM_001417285.1"/>
</dbReference>
<dbReference type="GeneID" id="5001237"/>
<feature type="transmembrane region" description="Helical" evidence="7">
    <location>
        <begin position="471"/>
        <end position="490"/>
    </location>
</feature>
<reference evidence="8 9" key="1">
    <citation type="journal article" date="2007" name="Proc. Natl. Acad. Sci. U.S.A.">
        <title>The tiny eukaryote Ostreococcus provides genomic insights into the paradox of plankton speciation.</title>
        <authorList>
            <person name="Palenik B."/>
            <person name="Grimwood J."/>
            <person name="Aerts A."/>
            <person name="Rouze P."/>
            <person name="Salamov A."/>
            <person name="Putnam N."/>
            <person name="Dupont C."/>
            <person name="Jorgensen R."/>
            <person name="Derelle E."/>
            <person name="Rombauts S."/>
            <person name="Zhou K."/>
            <person name="Otillar R."/>
            <person name="Merchant S.S."/>
            <person name="Podell S."/>
            <person name="Gaasterland T."/>
            <person name="Napoli C."/>
            <person name="Gendler K."/>
            <person name="Manuell A."/>
            <person name="Tai V."/>
            <person name="Vallon O."/>
            <person name="Piganeau G."/>
            <person name="Jancek S."/>
            <person name="Heijde M."/>
            <person name="Jabbari K."/>
            <person name="Bowler C."/>
            <person name="Lohr M."/>
            <person name="Robbens S."/>
            <person name="Werner G."/>
            <person name="Dubchak I."/>
            <person name="Pazour G.J."/>
            <person name="Ren Q."/>
            <person name="Paulsen I."/>
            <person name="Delwiche C."/>
            <person name="Schmutz J."/>
            <person name="Rokhsar D."/>
            <person name="Van de Peer Y."/>
            <person name="Moreau H."/>
            <person name="Grigoriev I.V."/>
        </authorList>
    </citation>
    <scope>NUCLEOTIDE SEQUENCE [LARGE SCALE GENOMIC DNA]</scope>
    <source>
        <strain evidence="8 9">CCE9901</strain>
    </source>
</reference>
<dbReference type="PANTHER" id="PTHR40855:SF1">
    <property type="entry name" value="CLAVAMINATE SYNTHASE-LIKE PROTEIN"/>
    <property type="match status" value="1"/>
</dbReference>
<keyword evidence="3 7" id="KW-0812">Transmembrane</keyword>
<evidence type="ECO:0000313" key="8">
    <source>
        <dbReference type="EMBL" id="ABO95615.1"/>
    </source>
</evidence>
<dbReference type="InterPro" id="IPR007274">
    <property type="entry name" value="Cop_transporter"/>
</dbReference>
<evidence type="ECO:0000256" key="5">
    <source>
        <dbReference type="ARBA" id="ARBA00022989"/>
    </source>
</evidence>
<keyword evidence="4" id="KW-0186">Copper</keyword>
<dbReference type="HOGENOM" id="CLU_477685_0_0_1"/>
<dbReference type="Proteomes" id="UP000001568">
    <property type="component" value="Chromosome 4"/>
</dbReference>
<gene>
    <name evidence="8" type="primary">CTR1</name>
    <name evidence="8" type="ORF">OSTLU_31321</name>
</gene>
<feature type="transmembrane region" description="Helical" evidence="7">
    <location>
        <begin position="447"/>
        <end position="465"/>
    </location>
</feature>
<dbReference type="eggNOG" id="ENOG502S3NF">
    <property type="taxonomic scope" value="Eukaryota"/>
</dbReference>
<organism evidence="8 9">
    <name type="scientific">Ostreococcus lucimarinus (strain CCE9901)</name>
    <dbReference type="NCBI Taxonomy" id="436017"/>
    <lineage>
        <taxon>Eukaryota</taxon>
        <taxon>Viridiplantae</taxon>
        <taxon>Chlorophyta</taxon>
        <taxon>Mamiellophyceae</taxon>
        <taxon>Mamiellales</taxon>
        <taxon>Bathycoccaceae</taxon>
        <taxon>Ostreococcus</taxon>
    </lineage>
</organism>
<dbReference type="PANTHER" id="PTHR40855">
    <property type="entry name" value="DIOX_N DOMAIN-CONTAINING PROTEIN"/>
    <property type="match status" value="1"/>
</dbReference>
<dbReference type="OMA" id="TSMYMDG"/>
<comment type="similarity">
    <text evidence="2">Belongs to the copper transporter (Ctr) (TC 1.A.56) family. SLC31A subfamily.</text>
</comment>
<dbReference type="KEGG" id="olu:OSTLU_31321"/>
<comment type="subcellular location">
    <subcellularLocation>
        <location evidence="1">Membrane</location>
    </subcellularLocation>
</comment>
<dbReference type="AlphaFoldDB" id="A4RWF5"/>
<keyword evidence="4" id="KW-0813">Transport</keyword>
<keyword evidence="4" id="KW-0187">Copper transport</keyword>
<dbReference type="EMBL" id="CP000584">
    <property type="protein sequence ID" value="ABO95615.1"/>
    <property type="molecule type" value="Genomic_DNA"/>
</dbReference>
<dbReference type="Gramene" id="ABO95615">
    <property type="protein sequence ID" value="ABO95615"/>
    <property type="gene ID" value="OSTLU_31321"/>
</dbReference>
<dbReference type="OrthoDB" id="497712at2759"/>
<proteinExistence type="inferred from homology"/>
<evidence type="ECO:0000256" key="1">
    <source>
        <dbReference type="ARBA" id="ARBA00004370"/>
    </source>
</evidence>
<evidence type="ECO:0000313" key="9">
    <source>
        <dbReference type="Proteomes" id="UP000001568"/>
    </source>
</evidence>
<evidence type="ECO:0000256" key="4">
    <source>
        <dbReference type="ARBA" id="ARBA00022796"/>
    </source>
</evidence>
<evidence type="ECO:0000256" key="3">
    <source>
        <dbReference type="ARBA" id="ARBA00022692"/>
    </source>
</evidence>
<keyword evidence="5 7" id="KW-1133">Transmembrane helix</keyword>
<keyword evidence="4" id="KW-0406">Ion transport</keyword>
<protein>
    <submittedName>
        <fullName evidence="8">Ctr2 family transporter: copper ion CTR-type copper transporter</fullName>
    </submittedName>
</protein>
<sequence length="571" mass="59891">MVVREIGATYAEARRRGLDAFAACARRSGGRGKTLGRSEGWEKAHDGAVRTTIASLAKERLKMDVDDDCGGSAVMRGDLEIVRDGADAAARAALGRLDAAFHNATRGFFERSARSDMSLDNFHAYGAPNVGRAEGEIEEELDVEGKHAHTDVGVAIVMTPALLRGEKPGTGGSRGLFIGDIEPDVPDDGMIVMLGEAARAWVPGLSAELRSLIKVPTHTMRLTGERAWFGRMVLPESSLAHPEGEMTFGAWHAGAIEAAMESNDRAENERWAAVACPSPAVDESGLATSRRRILSDDNTCPAGKIYCWLTCVDAPAACADTSSASHAVCIDTATGNPWVNAAGNHCGTCAAQCPGSNITAPTGMCNTRIAPTTMYMDGFKLNGGGASQPCVALLFKSWSLHTPALLALGFFATVAMGMSIEALASLRRNLQNPGFCNCHNIPTSKSRAYAVALYAVQITLGYLLMLVSMTYHFVLFSAVIVGLLIGHIVFGAKAPVAANTTACCSFASPSDKQDCPGCAPTPGVDADPLPSCCAARAAESRGSPASSDSGDALRAPLTRLRRVLTGVASNV</sequence>
<dbReference type="GO" id="GO:0005375">
    <property type="term" value="F:copper ion transmembrane transporter activity"/>
    <property type="evidence" value="ECO:0007669"/>
    <property type="project" value="InterPro"/>
</dbReference>
<feature type="transmembrane region" description="Helical" evidence="7">
    <location>
        <begin position="404"/>
        <end position="426"/>
    </location>
</feature>
<dbReference type="GO" id="GO:0016020">
    <property type="term" value="C:membrane"/>
    <property type="evidence" value="ECO:0007669"/>
    <property type="project" value="UniProtKB-SubCell"/>
</dbReference>
<dbReference type="STRING" id="436017.A4RWF5"/>
<keyword evidence="9" id="KW-1185">Reference proteome</keyword>